<dbReference type="OrthoDB" id="5573529at2"/>
<feature type="transmembrane region" description="Helical" evidence="2">
    <location>
        <begin position="6"/>
        <end position="26"/>
    </location>
</feature>
<comment type="caution">
    <text evidence="3">The sequence shown here is derived from an EMBL/GenBank/DDBJ whole genome shotgun (WGS) entry which is preliminary data.</text>
</comment>
<protein>
    <submittedName>
        <fullName evidence="3">Uncharacterized protein</fullName>
    </submittedName>
</protein>
<organism evidence="3 4">
    <name type="scientific">Methylocucumis oryzae</name>
    <dbReference type="NCBI Taxonomy" id="1632867"/>
    <lineage>
        <taxon>Bacteria</taxon>
        <taxon>Pseudomonadati</taxon>
        <taxon>Pseudomonadota</taxon>
        <taxon>Gammaproteobacteria</taxon>
        <taxon>Methylococcales</taxon>
        <taxon>Methylococcaceae</taxon>
        <taxon>Methylocucumis</taxon>
    </lineage>
</organism>
<evidence type="ECO:0000313" key="3">
    <source>
        <dbReference type="EMBL" id="KJV06487.1"/>
    </source>
</evidence>
<keyword evidence="2" id="KW-0472">Membrane</keyword>
<evidence type="ECO:0000256" key="2">
    <source>
        <dbReference type="SAM" id="Phobius"/>
    </source>
</evidence>
<keyword evidence="4" id="KW-1185">Reference proteome</keyword>
<evidence type="ECO:0000256" key="1">
    <source>
        <dbReference type="SAM" id="MobiDB-lite"/>
    </source>
</evidence>
<dbReference type="EMBL" id="LAJX01000107">
    <property type="protein sequence ID" value="KJV06487.1"/>
    <property type="molecule type" value="Genomic_DNA"/>
</dbReference>
<dbReference type="AlphaFoldDB" id="A0A0F3III6"/>
<feature type="region of interest" description="Disordered" evidence="1">
    <location>
        <begin position="85"/>
        <end position="106"/>
    </location>
</feature>
<proteinExistence type="predicted"/>
<gene>
    <name evidence="3" type="ORF">VZ94_10890</name>
</gene>
<keyword evidence="2" id="KW-1133">Transmembrane helix</keyword>
<name>A0A0F3III6_9GAMM</name>
<dbReference type="Proteomes" id="UP000033684">
    <property type="component" value="Unassembled WGS sequence"/>
</dbReference>
<keyword evidence="2" id="KW-0812">Transmembrane</keyword>
<reference evidence="3 4" key="2">
    <citation type="journal article" date="2016" name="Microb. Ecol.">
        <title>Genome Characteristics of a Novel Type I Methanotroph (Sn10-6) Isolated from a Flooded Indian Rice Field.</title>
        <authorList>
            <person name="Rahalkar M.C."/>
            <person name="Pandit P.S."/>
            <person name="Dhakephalkar P.K."/>
            <person name="Pore S."/>
            <person name="Arora P."/>
            <person name="Kapse N."/>
        </authorList>
    </citation>
    <scope>NUCLEOTIDE SEQUENCE [LARGE SCALE GENOMIC DNA]</scope>
    <source>
        <strain evidence="3 4">Sn10-6</strain>
    </source>
</reference>
<sequence>MLLAALNLMLITVLIFIAGMIKPRWVLFFLDKPSRTQILSITLVLVMISFTMYGQAISDKKKEEAAAALPIPTSAVPVPVPAPAPAPGVATPSSSPQAPSVPTAPH</sequence>
<feature type="compositionally biased region" description="Low complexity" evidence="1">
    <location>
        <begin position="87"/>
        <end position="96"/>
    </location>
</feature>
<accession>A0A0F3III6</accession>
<evidence type="ECO:0000313" key="4">
    <source>
        <dbReference type="Proteomes" id="UP000033684"/>
    </source>
</evidence>
<dbReference type="RefSeq" id="WP_045779269.1">
    <property type="nucleotide sequence ID" value="NZ_LAJX01000107.1"/>
</dbReference>
<reference evidence="4" key="1">
    <citation type="submission" date="2015-03" db="EMBL/GenBank/DDBJ databases">
        <title>Draft genome sequence of a novel methanotroph (Sn10-6) isolated from flooded ricefield rhizosphere in India.</title>
        <authorList>
            <person name="Pandit P.S."/>
            <person name="Pore S.D."/>
            <person name="Arora P."/>
            <person name="Kapse N.G."/>
            <person name="Dhakephalkar P.K."/>
            <person name="Rahalkar M.C."/>
        </authorList>
    </citation>
    <scope>NUCLEOTIDE SEQUENCE [LARGE SCALE GENOMIC DNA]</scope>
    <source>
        <strain evidence="4">Sn10-6</strain>
    </source>
</reference>
<feature type="transmembrane region" description="Helical" evidence="2">
    <location>
        <begin position="38"/>
        <end position="56"/>
    </location>
</feature>